<protein>
    <submittedName>
        <fullName evidence="1">Uncharacterized protein</fullName>
    </submittedName>
</protein>
<evidence type="ECO:0000313" key="1">
    <source>
        <dbReference type="EMBL" id="EWT04828.1"/>
    </source>
</evidence>
<organism evidence="1 2">
    <name type="scientific">Intrasporangium chromatireducens Q5-1</name>
    <dbReference type="NCBI Taxonomy" id="584657"/>
    <lineage>
        <taxon>Bacteria</taxon>
        <taxon>Bacillati</taxon>
        <taxon>Actinomycetota</taxon>
        <taxon>Actinomycetes</taxon>
        <taxon>Micrococcales</taxon>
        <taxon>Intrasporangiaceae</taxon>
        <taxon>Intrasporangium</taxon>
    </lineage>
</organism>
<name>W9GJ30_9MICO</name>
<accession>W9GJ30</accession>
<reference evidence="2" key="1">
    <citation type="submission" date="2013-08" db="EMBL/GenBank/DDBJ databases">
        <title>Intrasporangium oryzae NRRL B-24470.</title>
        <authorList>
            <person name="Liu H."/>
            <person name="Wang G."/>
        </authorList>
    </citation>
    <scope>NUCLEOTIDE SEQUENCE [LARGE SCALE GENOMIC DNA]</scope>
    <source>
        <strain evidence="2">Q5-1</strain>
    </source>
</reference>
<dbReference type="AlphaFoldDB" id="W9GJ30"/>
<sequence>MSESTERSLVEQFAAMPEEVQEGMVSLLRPIIGMSQDEKSAALDSVNLMSRALRYSRPDDSEQAVELLERLRSLLFRAGLAAQGEGSFFIDSLRSKVRALQEQEPDTPAADPSPRR</sequence>
<evidence type="ECO:0000313" key="2">
    <source>
        <dbReference type="Proteomes" id="UP000019494"/>
    </source>
</evidence>
<comment type="caution">
    <text evidence="1">The sequence shown here is derived from an EMBL/GenBank/DDBJ whole genome shotgun (WGS) entry which is preliminary data.</text>
</comment>
<dbReference type="RefSeq" id="WP_034719387.1">
    <property type="nucleotide sequence ID" value="NZ_AWQS01000180.1"/>
</dbReference>
<dbReference type="Proteomes" id="UP000019494">
    <property type="component" value="Unassembled WGS sequence"/>
</dbReference>
<proteinExistence type="predicted"/>
<keyword evidence="2" id="KW-1185">Reference proteome</keyword>
<dbReference type="EMBL" id="AWQS01000180">
    <property type="protein sequence ID" value="EWT04828.1"/>
    <property type="molecule type" value="Genomic_DNA"/>
</dbReference>
<gene>
    <name evidence="1" type="ORF">N864_05825</name>
</gene>